<dbReference type="PANTHER" id="PTHR19370:SF171">
    <property type="entry name" value="NADH-CYTOCHROME B5 REDUCTASE 2"/>
    <property type="match status" value="1"/>
</dbReference>
<feature type="binding site" evidence="12">
    <location>
        <position position="273"/>
    </location>
    <ligand>
        <name>FAD</name>
        <dbReference type="ChEBI" id="CHEBI:57692"/>
    </ligand>
</feature>
<organism evidence="14 15">
    <name type="scientific">Serendipita indica (strain DSM 11827)</name>
    <name type="common">Root endophyte fungus</name>
    <name type="synonym">Piriformospora indica</name>
    <dbReference type="NCBI Taxonomy" id="1109443"/>
    <lineage>
        <taxon>Eukaryota</taxon>
        <taxon>Fungi</taxon>
        <taxon>Dikarya</taxon>
        <taxon>Basidiomycota</taxon>
        <taxon>Agaricomycotina</taxon>
        <taxon>Agaricomycetes</taxon>
        <taxon>Sebacinales</taxon>
        <taxon>Serendipitaceae</taxon>
        <taxon>Serendipita</taxon>
    </lineage>
</organism>
<dbReference type="SUPFAM" id="SSF52343">
    <property type="entry name" value="Ferredoxin reductase-like, C-terminal NADP-linked domain"/>
    <property type="match status" value="1"/>
</dbReference>
<dbReference type="InterPro" id="IPR008333">
    <property type="entry name" value="Cbr1-like_FAD-bd_dom"/>
</dbReference>
<evidence type="ECO:0000256" key="6">
    <source>
        <dbReference type="ARBA" id="ARBA00022787"/>
    </source>
</evidence>
<proteinExistence type="inferred from homology"/>
<dbReference type="PROSITE" id="PS51384">
    <property type="entry name" value="FAD_FR"/>
    <property type="match status" value="1"/>
</dbReference>
<dbReference type="GO" id="GO:0090524">
    <property type="term" value="F:cytochrome-b5 reductase activity, acting on NADH"/>
    <property type="evidence" value="ECO:0007669"/>
    <property type="project" value="UniProtKB-EC"/>
</dbReference>
<dbReference type="Pfam" id="PF00970">
    <property type="entry name" value="FAD_binding_6"/>
    <property type="match status" value="1"/>
</dbReference>
<evidence type="ECO:0000256" key="4">
    <source>
        <dbReference type="ARBA" id="ARBA00012011"/>
    </source>
</evidence>
<keyword evidence="10" id="KW-0496">Mitochondrion</keyword>
<comment type="subcellular location">
    <subcellularLocation>
        <location evidence="2">Mitochondrion outer membrane</location>
        <topology evidence="2">Single-pass membrane protein</topology>
    </subcellularLocation>
</comment>
<dbReference type="Pfam" id="PF00175">
    <property type="entry name" value="NAD_binding_1"/>
    <property type="match status" value="1"/>
</dbReference>
<dbReference type="eggNOG" id="KOG0534">
    <property type="taxonomic scope" value="Eukaryota"/>
</dbReference>
<keyword evidence="7 12" id="KW-0274">FAD</keyword>
<dbReference type="Gene3D" id="2.40.30.10">
    <property type="entry name" value="Translation factors"/>
    <property type="match status" value="1"/>
</dbReference>
<keyword evidence="15" id="KW-1185">Reference proteome</keyword>
<feature type="binding site" evidence="12">
    <location>
        <position position="230"/>
    </location>
    <ligand>
        <name>FAD</name>
        <dbReference type="ChEBI" id="CHEBI:57692"/>
    </ligand>
</feature>
<dbReference type="GO" id="GO:0005741">
    <property type="term" value="C:mitochondrial outer membrane"/>
    <property type="evidence" value="ECO:0007669"/>
    <property type="project" value="UniProtKB-SubCell"/>
</dbReference>
<dbReference type="InterPro" id="IPR017938">
    <property type="entry name" value="Riboflavin_synthase-like_b-brl"/>
</dbReference>
<dbReference type="InterPro" id="IPR001433">
    <property type="entry name" value="OxRdtase_FAD/NAD-bd"/>
</dbReference>
<dbReference type="Proteomes" id="UP000007148">
    <property type="component" value="Unassembled WGS sequence"/>
</dbReference>
<evidence type="ECO:0000256" key="7">
    <source>
        <dbReference type="ARBA" id="ARBA00022827"/>
    </source>
</evidence>
<dbReference type="HOGENOM" id="CLU_003827_9_1_1"/>
<dbReference type="AlphaFoldDB" id="G4T871"/>
<keyword evidence="6" id="KW-1000">Mitochondrion outer membrane</keyword>
<comment type="similarity">
    <text evidence="3">Belongs to the flavoprotein pyridine nucleotide cytochrome reductase family.</text>
</comment>
<evidence type="ECO:0000313" key="14">
    <source>
        <dbReference type="EMBL" id="CCA67532.1"/>
    </source>
</evidence>
<dbReference type="SUPFAM" id="SSF63380">
    <property type="entry name" value="Riboflavin synthase domain-like"/>
    <property type="match status" value="1"/>
</dbReference>
<evidence type="ECO:0000256" key="3">
    <source>
        <dbReference type="ARBA" id="ARBA00006105"/>
    </source>
</evidence>
<comment type="caution">
    <text evidence="14">The sequence shown here is derived from an EMBL/GenBank/DDBJ whole genome shotgun (WGS) entry which is preliminary data.</text>
</comment>
<accession>G4T871</accession>
<evidence type="ECO:0000256" key="9">
    <source>
        <dbReference type="ARBA" id="ARBA00023027"/>
    </source>
</evidence>
<dbReference type="OrthoDB" id="432685at2759"/>
<dbReference type="InterPro" id="IPR017927">
    <property type="entry name" value="FAD-bd_FR_type"/>
</dbReference>
<feature type="binding site" evidence="12">
    <location>
        <position position="224"/>
    </location>
    <ligand>
        <name>FAD</name>
        <dbReference type="ChEBI" id="CHEBI:57692"/>
    </ligand>
</feature>
<feature type="domain" description="FAD-binding FR-type" evidence="13">
    <location>
        <begin position="146"/>
        <end position="256"/>
    </location>
</feature>
<dbReference type="PANTHER" id="PTHR19370">
    <property type="entry name" value="NADH-CYTOCHROME B5 REDUCTASE"/>
    <property type="match status" value="1"/>
</dbReference>
<evidence type="ECO:0000313" key="15">
    <source>
        <dbReference type="Proteomes" id="UP000007148"/>
    </source>
</evidence>
<dbReference type="FunFam" id="3.40.50.80:FF:000009">
    <property type="entry name" value="NADH-cytochrome b5 reductase"/>
    <property type="match status" value="1"/>
</dbReference>
<dbReference type="Gene3D" id="3.40.50.80">
    <property type="entry name" value="Nucleotide-binding domain of ferredoxin-NADP reductase (FNR) module"/>
    <property type="match status" value="1"/>
</dbReference>
<gene>
    <name evidence="14" type="ORF">PIIN_01361</name>
</gene>
<name>G4T871_SERID</name>
<keyword evidence="6" id="KW-0472">Membrane</keyword>
<dbReference type="EC" id="1.6.2.2" evidence="4"/>
<keyword evidence="5 12" id="KW-0285">Flavoprotein</keyword>
<comment type="cofactor">
    <cofactor evidence="1 12">
        <name>FAD</name>
        <dbReference type="ChEBI" id="CHEBI:57692"/>
    </cofactor>
</comment>
<feature type="binding site" evidence="12">
    <location>
        <position position="207"/>
    </location>
    <ligand>
        <name>FAD</name>
        <dbReference type="ChEBI" id="CHEBI:57692"/>
    </ligand>
</feature>
<keyword evidence="8" id="KW-0560">Oxidoreductase</keyword>
<dbReference type="InterPro" id="IPR039261">
    <property type="entry name" value="FNR_nucleotide-bd"/>
</dbReference>
<evidence type="ECO:0000256" key="11">
    <source>
        <dbReference type="ARBA" id="ARBA00047682"/>
    </source>
</evidence>
<dbReference type="STRING" id="1109443.G4T871"/>
<reference evidence="14 15" key="1">
    <citation type="journal article" date="2011" name="PLoS Pathog.">
        <title>Endophytic Life Strategies Decoded by Genome and Transcriptome Analyses of the Mutualistic Root Symbiont Piriformospora indica.</title>
        <authorList>
            <person name="Zuccaro A."/>
            <person name="Lahrmann U."/>
            <person name="Guldener U."/>
            <person name="Langen G."/>
            <person name="Pfiffi S."/>
            <person name="Biedenkopf D."/>
            <person name="Wong P."/>
            <person name="Samans B."/>
            <person name="Grimm C."/>
            <person name="Basiewicz M."/>
            <person name="Murat C."/>
            <person name="Martin F."/>
            <person name="Kogel K.H."/>
        </authorList>
    </citation>
    <scope>NUCLEOTIDE SEQUENCE [LARGE SCALE GENOMIC DNA]</scope>
    <source>
        <strain evidence="14 15">DSM 11827</strain>
    </source>
</reference>
<dbReference type="InterPro" id="IPR001709">
    <property type="entry name" value="Flavoprot_Pyr_Nucl_cyt_Rdtase"/>
</dbReference>
<evidence type="ECO:0000256" key="1">
    <source>
        <dbReference type="ARBA" id="ARBA00001974"/>
    </source>
</evidence>
<dbReference type="InParanoid" id="G4T871"/>
<comment type="catalytic activity">
    <reaction evidence="11">
        <text>2 Fe(III)-[cytochrome b5] + NADH = 2 Fe(II)-[cytochrome b5] + NAD(+) + H(+)</text>
        <dbReference type="Rhea" id="RHEA:46680"/>
        <dbReference type="Rhea" id="RHEA-COMP:10438"/>
        <dbReference type="Rhea" id="RHEA-COMP:10439"/>
        <dbReference type="ChEBI" id="CHEBI:15378"/>
        <dbReference type="ChEBI" id="CHEBI:29033"/>
        <dbReference type="ChEBI" id="CHEBI:29034"/>
        <dbReference type="ChEBI" id="CHEBI:57540"/>
        <dbReference type="ChEBI" id="CHEBI:57945"/>
        <dbReference type="EC" id="1.6.2.2"/>
    </reaction>
</comment>
<evidence type="ECO:0000256" key="8">
    <source>
        <dbReference type="ARBA" id="ARBA00023002"/>
    </source>
</evidence>
<evidence type="ECO:0000256" key="12">
    <source>
        <dbReference type="PIRSR" id="PIRSR601834-1"/>
    </source>
</evidence>
<feature type="binding site" evidence="12">
    <location>
        <position position="205"/>
    </location>
    <ligand>
        <name>FAD</name>
        <dbReference type="ChEBI" id="CHEBI:57692"/>
    </ligand>
</feature>
<dbReference type="InterPro" id="IPR001834">
    <property type="entry name" value="CBR-like"/>
</dbReference>
<protein>
    <recommendedName>
        <fullName evidence="4">cytochrome-b5 reductase</fullName>
        <ecNumber evidence="4">1.6.2.2</ecNumber>
    </recommendedName>
</protein>
<dbReference type="PRINTS" id="PR00406">
    <property type="entry name" value="CYTB5RDTASE"/>
</dbReference>
<dbReference type="EMBL" id="CAFZ01000015">
    <property type="protein sequence ID" value="CCA67532.1"/>
    <property type="molecule type" value="Genomic_DNA"/>
</dbReference>
<keyword evidence="9" id="KW-0520">NAD</keyword>
<evidence type="ECO:0000259" key="13">
    <source>
        <dbReference type="PROSITE" id="PS51384"/>
    </source>
</evidence>
<evidence type="ECO:0000256" key="10">
    <source>
        <dbReference type="ARBA" id="ARBA00023128"/>
    </source>
</evidence>
<dbReference type="PRINTS" id="PR00371">
    <property type="entry name" value="FPNCR"/>
</dbReference>
<evidence type="ECO:0000256" key="5">
    <source>
        <dbReference type="ARBA" id="ARBA00022630"/>
    </source>
</evidence>
<evidence type="ECO:0000256" key="2">
    <source>
        <dbReference type="ARBA" id="ARBA00004572"/>
    </source>
</evidence>
<sequence length="404" mass="44891">MAARIGVGTAGHLRSGLFYGTFGIRCARVQHSAPLSTWSQLKLSSTSAHDGRAKPPFSSPFILPARRMQMRHKSIFQHRWFHPESAPGQPPKQSYRVFWTMTFVLGAFSAAYIKWIDPYLTHRAEMAALAEKQAASASTEPVFDKDNFLPFEIKKIESYNHNTKLITFSTPKGQATNLPVASALFARPADEEGGPKDDKGNPVVRWYTPVSDASQPGEFTVMIKKYDTGKLTPYIHSLSVGDKLAFKGPIKKFAYKQNEFEHVGLIGGGSGITPLYQILRHALKDPNNTTKFTLLYGNLTEDDILLRKEFDSLKQQHPDTFNVVYFVDKKKTKDSTVQIGFITKDAVMKYLPSAAEKGNKIKVFVCGPPPQMKAISGAKAGMKQGELSGALKDAGFTEEQVYKF</sequence>
<dbReference type="CDD" id="cd06183">
    <property type="entry name" value="cyt_b5_reduct_like"/>
    <property type="match status" value="1"/>
</dbReference>